<dbReference type="Proteomes" id="UP001054945">
    <property type="component" value="Unassembled WGS sequence"/>
</dbReference>
<gene>
    <name evidence="1" type="ORF">CEXT_569831</name>
</gene>
<reference evidence="1 2" key="1">
    <citation type="submission" date="2021-06" db="EMBL/GenBank/DDBJ databases">
        <title>Caerostris extrusa draft genome.</title>
        <authorList>
            <person name="Kono N."/>
            <person name="Arakawa K."/>
        </authorList>
    </citation>
    <scope>NUCLEOTIDE SEQUENCE [LARGE SCALE GENOMIC DNA]</scope>
</reference>
<accession>A0AAV4VTR6</accession>
<keyword evidence="2" id="KW-1185">Reference proteome</keyword>
<comment type="caution">
    <text evidence="1">The sequence shown here is derived from an EMBL/GenBank/DDBJ whole genome shotgun (WGS) entry which is preliminary data.</text>
</comment>
<organism evidence="1 2">
    <name type="scientific">Caerostris extrusa</name>
    <name type="common">Bark spider</name>
    <name type="synonym">Caerostris bankana</name>
    <dbReference type="NCBI Taxonomy" id="172846"/>
    <lineage>
        <taxon>Eukaryota</taxon>
        <taxon>Metazoa</taxon>
        <taxon>Ecdysozoa</taxon>
        <taxon>Arthropoda</taxon>
        <taxon>Chelicerata</taxon>
        <taxon>Arachnida</taxon>
        <taxon>Araneae</taxon>
        <taxon>Araneomorphae</taxon>
        <taxon>Entelegynae</taxon>
        <taxon>Araneoidea</taxon>
        <taxon>Araneidae</taxon>
        <taxon>Caerostris</taxon>
    </lineage>
</organism>
<dbReference type="AlphaFoldDB" id="A0AAV4VTR6"/>
<evidence type="ECO:0000313" key="1">
    <source>
        <dbReference type="EMBL" id="GIY73795.1"/>
    </source>
</evidence>
<evidence type="ECO:0000313" key="2">
    <source>
        <dbReference type="Proteomes" id="UP001054945"/>
    </source>
</evidence>
<sequence length="104" mass="11393">MLQVSPRKELWTIRGLCPRGTATGWVCVCGRSCLLGNSERMTSQTCLESLRGQPTGLGCSLAQSLGHNASNASQMYDQIIMSSDHVKDSCSPRRSPMFRVEVET</sequence>
<protein>
    <submittedName>
        <fullName evidence="1">Uncharacterized protein</fullName>
    </submittedName>
</protein>
<name>A0AAV4VTR6_CAEEX</name>
<dbReference type="EMBL" id="BPLR01015122">
    <property type="protein sequence ID" value="GIY73795.1"/>
    <property type="molecule type" value="Genomic_DNA"/>
</dbReference>
<proteinExistence type="predicted"/>